<name>A0ABU9BLW1_9BURK</name>
<gene>
    <name evidence="3" type="ORF">AACH06_01605</name>
</gene>
<accession>A0ABU9BLW1</accession>
<sequence length="1137" mass="117047">MLSHLASFTTRKDAAPRSTRAAFSLWCLLLAWWCLLGLPLPAAAATYTFKSDTYSWESTLNTIAWDRLCTQYPGDDDQATITFTGGFTFKFAGTTYSSVRVLANGALQFGADTGFMRTYTNTNLPAGTAGGYTGCTAAPTARTIMGYWDDLDPSHVGSGGVTWQQKGSSPNRYLVVSWNGVYQYSTTTPYTFQIILYENGEFKYQYGNDNATGASATIGVQVSDTDYTLYSFNSGYNANGTAIRWFIPSGSPTRLAEYRMDEYSYTGRVGEVTDSTGNGYSGVRVGSAASHAGGYVCRAIDIPANTDTSISAVDTTVDVDTALGEDGGISFWYRSNAAWVSSPEAMLFDASGSATRPFFLARKSNGALRFVVSDTAGALVDVTSSARTIAAGTWTHIAVTWRLKSGTGQSNARIFVNGVQVGATSTTTNGVIDNSLLTLFLGDNRTADIPTNATSSSANGRLDEVSIYNYEISTLEVAADMTVSHSCLPPLHHVEIRHASGSGLTCTPSTLTVAACQDAACTTTYTGGLSGTLTATGTPSVVWPSGATFNIASGSSTTTTNVQVTTPGSVVFGVTGLSVTPSNSTTCNFGSPSCTFTAADAGLFFDVPDHAAEASQTVSVKAVRKSDNALSCTPAFASVSKSITFTCGYTNPTTGTLPVRVGGRALNASKSTSAACDGTGQAVTLAFDATGTASTTVQYADVGQMSVAARYAGSGSDANLVMTGSDSFIAAPASFAFSNLPAGPIKAGNAFSATLTARNSSGNATPNFGKETTPAAPTLGFTRRQPTGTGASDGVFSGTFGSYTNGVANASNLSWTEVGRGDLTATLSNYLASGLSASGTTGTGGAVGRFTPHHFDTTVTPSCASGPFTYSGQPFTTRITAENASGGTTVNYDGSAATSPTFAQATTLTDAGFGKGSFDSAANVAASRFTAGIATVTPAYTFTSKQDYSATAMTVRATDADGVTSNGAVEGNTSLRSGRLQLANGYGSEKSSLALSVRVEYWSGLAWVLNSADTACTGTIPASAVAFSNTRDHKGSAATWTTTASAVTISGGVGTLTLAAPSGGSTGTVDLALNLGSSAADQSCLASHPASTGAGLAWLRSRQGSCAATYDRDPSARAAFGVYTPETRKTVHVREIF</sequence>
<dbReference type="InterPro" id="IPR013320">
    <property type="entry name" value="ConA-like_dom_sf"/>
</dbReference>
<dbReference type="SUPFAM" id="SSF49899">
    <property type="entry name" value="Concanavalin A-like lectins/glucanases"/>
    <property type="match status" value="1"/>
</dbReference>
<keyword evidence="4" id="KW-1185">Reference proteome</keyword>
<dbReference type="RefSeq" id="WP_341423839.1">
    <property type="nucleotide sequence ID" value="NZ_JBBUTG010000001.1"/>
</dbReference>
<organism evidence="3 4">
    <name type="scientific">Ideonella lacteola</name>
    <dbReference type="NCBI Taxonomy" id="2984193"/>
    <lineage>
        <taxon>Bacteria</taxon>
        <taxon>Pseudomonadati</taxon>
        <taxon>Pseudomonadota</taxon>
        <taxon>Betaproteobacteria</taxon>
        <taxon>Burkholderiales</taxon>
        <taxon>Sphaerotilaceae</taxon>
        <taxon>Ideonella</taxon>
    </lineage>
</organism>
<dbReference type="Pfam" id="PF13385">
    <property type="entry name" value="Laminin_G_3"/>
    <property type="match status" value="1"/>
</dbReference>
<reference evidence="3 4" key="1">
    <citation type="submission" date="2024-04" db="EMBL/GenBank/DDBJ databases">
        <title>Novel species of the genus Ideonella isolated from streams.</title>
        <authorList>
            <person name="Lu H."/>
        </authorList>
    </citation>
    <scope>NUCLEOTIDE SEQUENCE [LARGE SCALE GENOMIC DNA]</scope>
    <source>
        <strain evidence="3 4">DXS29W</strain>
    </source>
</reference>
<feature type="region of interest" description="Disordered" evidence="1">
    <location>
        <begin position="762"/>
        <end position="788"/>
    </location>
</feature>
<feature type="domain" description="DUF6701" evidence="2">
    <location>
        <begin position="585"/>
        <end position="1136"/>
    </location>
</feature>
<dbReference type="Proteomes" id="UP001371218">
    <property type="component" value="Unassembled WGS sequence"/>
</dbReference>
<dbReference type="EMBL" id="JBBUTG010000001">
    <property type="protein sequence ID" value="MEK8029503.1"/>
    <property type="molecule type" value="Genomic_DNA"/>
</dbReference>
<evidence type="ECO:0000313" key="3">
    <source>
        <dbReference type="EMBL" id="MEK8029503.1"/>
    </source>
</evidence>
<proteinExistence type="predicted"/>
<protein>
    <submittedName>
        <fullName evidence="3">DUF6701 domain-containing protein</fullName>
    </submittedName>
</protein>
<dbReference type="InterPro" id="IPR046524">
    <property type="entry name" value="DUF6701"/>
</dbReference>
<dbReference type="Pfam" id="PF20419">
    <property type="entry name" value="DUF6701"/>
    <property type="match status" value="1"/>
</dbReference>
<comment type="caution">
    <text evidence="3">The sequence shown here is derived from an EMBL/GenBank/DDBJ whole genome shotgun (WGS) entry which is preliminary data.</text>
</comment>
<evidence type="ECO:0000313" key="4">
    <source>
        <dbReference type="Proteomes" id="UP001371218"/>
    </source>
</evidence>
<evidence type="ECO:0000256" key="1">
    <source>
        <dbReference type="SAM" id="MobiDB-lite"/>
    </source>
</evidence>
<dbReference type="Gene3D" id="2.60.120.200">
    <property type="match status" value="1"/>
</dbReference>
<evidence type="ECO:0000259" key="2">
    <source>
        <dbReference type="Pfam" id="PF20419"/>
    </source>
</evidence>